<accession>A0A7Y1QCS1</accession>
<comment type="similarity">
    <text evidence="1">Belongs to the thioesterase PaaI family.</text>
</comment>
<feature type="domain" description="Thioesterase" evidence="3">
    <location>
        <begin position="63"/>
        <end position="139"/>
    </location>
</feature>
<evidence type="ECO:0000256" key="1">
    <source>
        <dbReference type="ARBA" id="ARBA00008324"/>
    </source>
</evidence>
<evidence type="ECO:0000313" key="5">
    <source>
        <dbReference type="Proteomes" id="UP000535954"/>
    </source>
</evidence>
<evidence type="ECO:0000259" key="3">
    <source>
        <dbReference type="Pfam" id="PF03061"/>
    </source>
</evidence>
<dbReference type="InterPro" id="IPR006683">
    <property type="entry name" value="Thioestr_dom"/>
</dbReference>
<dbReference type="GO" id="GO:0047617">
    <property type="term" value="F:fatty acyl-CoA hydrolase activity"/>
    <property type="evidence" value="ECO:0007669"/>
    <property type="project" value="InterPro"/>
</dbReference>
<dbReference type="PANTHER" id="PTHR21660">
    <property type="entry name" value="THIOESTERASE SUPERFAMILY MEMBER-RELATED"/>
    <property type="match status" value="1"/>
</dbReference>
<proteinExistence type="inferred from homology"/>
<protein>
    <submittedName>
        <fullName evidence="4">PaaI family thioesterase</fullName>
    </submittedName>
</protein>
<dbReference type="Gene3D" id="3.10.129.10">
    <property type="entry name" value="Hotdog Thioesterase"/>
    <property type="match status" value="1"/>
</dbReference>
<dbReference type="NCBIfam" id="TIGR00369">
    <property type="entry name" value="unchar_dom_1"/>
    <property type="match status" value="1"/>
</dbReference>
<name>A0A7Y1QCS1_9PSED</name>
<dbReference type="Pfam" id="PF03061">
    <property type="entry name" value="4HBT"/>
    <property type="match status" value="1"/>
</dbReference>
<gene>
    <name evidence="4" type="ORF">HBO13_28015</name>
</gene>
<dbReference type="Proteomes" id="UP000535954">
    <property type="component" value="Unassembled WGS sequence"/>
</dbReference>
<dbReference type="EMBL" id="JAAQYH010000018">
    <property type="protein sequence ID" value="NNA76485.1"/>
    <property type="molecule type" value="Genomic_DNA"/>
</dbReference>
<dbReference type="InterPro" id="IPR039298">
    <property type="entry name" value="ACOT13"/>
</dbReference>
<organism evidence="4 5">
    <name type="scientific">Pseudomonas lactis</name>
    <dbReference type="NCBI Taxonomy" id="1615674"/>
    <lineage>
        <taxon>Bacteria</taxon>
        <taxon>Pseudomonadati</taxon>
        <taxon>Pseudomonadota</taxon>
        <taxon>Gammaproteobacteria</taxon>
        <taxon>Pseudomonadales</taxon>
        <taxon>Pseudomonadaceae</taxon>
        <taxon>Pseudomonas</taxon>
    </lineage>
</organism>
<dbReference type="SUPFAM" id="SSF54637">
    <property type="entry name" value="Thioesterase/thiol ester dehydrase-isomerase"/>
    <property type="match status" value="1"/>
</dbReference>
<sequence>MTEGAVNLLRDPNETGFELAERWLEQRNAGGFFDRLRAVPVEVGEGRMVIHCTLDHGHTNLAGLVHGGVTAALVDIAGSGAAMTLIAPGEGLLTADLSLRYLAPGKLNHQTLIAEGQVCQRMGSKMIVQVTVRDGASGVIAQGSVCVVARPPQV</sequence>
<dbReference type="CDD" id="cd03443">
    <property type="entry name" value="PaaI_thioesterase"/>
    <property type="match status" value="1"/>
</dbReference>
<evidence type="ECO:0000313" key="4">
    <source>
        <dbReference type="EMBL" id="NNA76485.1"/>
    </source>
</evidence>
<comment type="caution">
    <text evidence="4">The sequence shown here is derived from an EMBL/GenBank/DDBJ whole genome shotgun (WGS) entry which is preliminary data.</text>
</comment>
<reference evidence="4 5" key="1">
    <citation type="journal article" date="2020" name="Front. Microbiol.">
        <title>Genetic Organization of the aprX-lipA2 Operon Affects the Proteolytic Potential of Pseudomonas Species in Milk.</title>
        <authorList>
            <person name="Maier C."/>
            <person name="Huptas C."/>
            <person name="von Neubeck M."/>
            <person name="Scherer S."/>
            <person name="Wenning M."/>
            <person name="Lucking G."/>
        </authorList>
    </citation>
    <scope>NUCLEOTIDE SEQUENCE [LARGE SCALE GENOMIC DNA]</scope>
    <source>
        <strain evidence="4 5">WS 5405</strain>
    </source>
</reference>
<dbReference type="PANTHER" id="PTHR21660:SF1">
    <property type="entry name" value="ACYL-COENZYME A THIOESTERASE 13"/>
    <property type="match status" value="1"/>
</dbReference>
<dbReference type="RefSeq" id="WP_169900367.1">
    <property type="nucleotide sequence ID" value="NZ_JAAQYH010000018.1"/>
</dbReference>
<keyword evidence="2" id="KW-0378">Hydrolase</keyword>
<evidence type="ECO:0000256" key="2">
    <source>
        <dbReference type="ARBA" id="ARBA00022801"/>
    </source>
</evidence>
<dbReference type="AlphaFoldDB" id="A0A7Y1QCS1"/>
<dbReference type="InterPro" id="IPR029069">
    <property type="entry name" value="HotDog_dom_sf"/>
</dbReference>
<dbReference type="InterPro" id="IPR003736">
    <property type="entry name" value="PAAI_dom"/>
</dbReference>